<evidence type="ECO:0000256" key="1">
    <source>
        <dbReference type="ARBA" id="ARBA00023002"/>
    </source>
</evidence>
<evidence type="ECO:0000259" key="2">
    <source>
        <dbReference type="Pfam" id="PF02525"/>
    </source>
</evidence>
<dbReference type="InterPro" id="IPR029039">
    <property type="entry name" value="Flavoprotein-like_sf"/>
</dbReference>
<gene>
    <name evidence="3" type="ORF">CR164_12045</name>
</gene>
<keyword evidence="1" id="KW-0560">Oxidoreductase</keyword>
<feature type="domain" description="Flavodoxin-like fold" evidence="2">
    <location>
        <begin position="3"/>
        <end position="169"/>
    </location>
</feature>
<evidence type="ECO:0000313" key="4">
    <source>
        <dbReference type="Proteomes" id="UP000246278"/>
    </source>
</evidence>
<reference evidence="4" key="1">
    <citation type="submission" date="2017-10" db="EMBL/GenBank/DDBJ databases">
        <authorList>
            <person name="Gaisin V.A."/>
            <person name="Rysina M.S."/>
            <person name="Grouzdev D.S."/>
        </authorList>
    </citation>
    <scope>NUCLEOTIDE SEQUENCE [LARGE SCALE GENOMIC DNA]</scope>
    <source>
        <strain evidence="4">V1</strain>
    </source>
</reference>
<protein>
    <submittedName>
        <fullName evidence="3">NAD(P)H oxidoreductase</fullName>
    </submittedName>
</protein>
<dbReference type="PANTHER" id="PTHR47307">
    <property type="entry name" value="GLUTATHIONE-REGULATED POTASSIUM-EFFLUX SYSTEM ANCILLARY PROTEIN KEFG"/>
    <property type="match status" value="1"/>
</dbReference>
<dbReference type="EMBL" id="PDNZ01000010">
    <property type="protein sequence ID" value="PWW81137.1"/>
    <property type="molecule type" value="Genomic_DNA"/>
</dbReference>
<dbReference type="GO" id="GO:0003955">
    <property type="term" value="F:NAD(P)H dehydrogenase (quinone) activity"/>
    <property type="evidence" value="ECO:0007669"/>
    <property type="project" value="TreeGrafter"/>
</dbReference>
<dbReference type="Pfam" id="PF02525">
    <property type="entry name" value="Flavodoxin_2"/>
    <property type="match status" value="1"/>
</dbReference>
<dbReference type="Proteomes" id="UP000246278">
    <property type="component" value="Unassembled WGS sequence"/>
</dbReference>
<dbReference type="GO" id="GO:0010181">
    <property type="term" value="F:FMN binding"/>
    <property type="evidence" value="ECO:0007669"/>
    <property type="project" value="TreeGrafter"/>
</dbReference>
<dbReference type="OrthoDB" id="652200at2"/>
<accession>A0A317T5Z3</accession>
<dbReference type="GO" id="GO:0009055">
    <property type="term" value="F:electron transfer activity"/>
    <property type="evidence" value="ECO:0007669"/>
    <property type="project" value="TreeGrafter"/>
</dbReference>
<dbReference type="InterPro" id="IPR003680">
    <property type="entry name" value="Flavodoxin_fold"/>
</dbReference>
<dbReference type="AlphaFoldDB" id="A0A317T5Z3"/>
<name>A0A317T5Z3_9CHLB</name>
<dbReference type="PANTHER" id="PTHR47307:SF1">
    <property type="entry name" value="GLUTATHIONE-REGULATED POTASSIUM-EFFLUX SYSTEM ANCILLARY PROTEIN KEFG"/>
    <property type="match status" value="1"/>
</dbReference>
<keyword evidence="4" id="KW-1185">Reference proteome</keyword>
<dbReference type="InterPro" id="IPR046980">
    <property type="entry name" value="KefG/KefF"/>
</dbReference>
<comment type="caution">
    <text evidence="3">The sequence shown here is derived from an EMBL/GenBank/DDBJ whole genome shotgun (WGS) entry which is preliminary data.</text>
</comment>
<organism evidence="3 4">
    <name type="scientific">Prosthecochloris marina</name>
    <dbReference type="NCBI Taxonomy" id="2017681"/>
    <lineage>
        <taxon>Bacteria</taxon>
        <taxon>Pseudomonadati</taxon>
        <taxon>Chlorobiota</taxon>
        <taxon>Chlorobiia</taxon>
        <taxon>Chlorobiales</taxon>
        <taxon>Chlorobiaceae</taxon>
        <taxon>Prosthecochloris</taxon>
    </lineage>
</organism>
<dbReference type="SUPFAM" id="SSF52218">
    <property type="entry name" value="Flavoproteins"/>
    <property type="match status" value="1"/>
</dbReference>
<sequence length="197" mass="22570">MRKILILFAHPALEKSRVNVRLIEGVEAITGVTFHDLYERYPEMDIDVKAEQDLLKEHDIVVFQYPFFLFGIPSLLKEWMDLVLVHGWAFGRKGNALKGKWICHVVTTGGSKASYSKGGYNRFTMKELLAPLEQAAHLCGMRYLPPFVIHGTNVMKPDVIKEQVKHYRTILKLLTDQTFDPVGLCSQENLNDQIRRG</sequence>
<dbReference type="Gene3D" id="3.40.50.360">
    <property type="match status" value="1"/>
</dbReference>
<evidence type="ECO:0000313" key="3">
    <source>
        <dbReference type="EMBL" id="PWW81137.1"/>
    </source>
</evidence>
<proteinExistence type="predicted"/>